<dbReference type="InterPro" id="IPR057357">
    <property type="entry name" value="Znf-C2H2_ZFAND2A/B"/>
</dbReference>
<dbReference type="Pfam" id="PF25403">
    <property type="entry name" value="zf-C2H2_ZFAND2"/>
    <property type="match status" value="1"/>
</dbReference>
<dbReference type="GO" id="GO:0005783">
    <property type="term" value="C:endoplasmic reticulum"/>
    <property type="evidence" value="ECO:0007669"/>
    <property type="project" value="TreeGrafter"/>
</dbReference>
<evidence type="ECO:0000256" key="1">
    <source>
        <dbReference type="ARBA" id="ARBA00022723"/>
    </source>
</evidence>
<keyword evidence="3 5" id="KW-0863">Zinc-finger</keyword>
<dbReference type="InterPro" id="IPR000058">
    <property type="entry name" value="Znf_AN1"/>
</dbReference>
<dbReference type="Gene3D" id="4.10.1110.10">
    <property type="entry name" value="AN1-like Zinc finger"/>
    <property type="match status" value="2"/>
</dbReference>
<proteinExistence type="predicted"/>
<dbReference type="AlphaFoldDB" id="A0AAW2HUM9"/>
<sequence>MELPHLGEQCSEPTCKKLDFLPVKCDACGNIYCMDHMSYVQHSCPSAHKKDVQVPICPLCGSPVPTPRNQPPDIAVSEHIDRDCQSDPAKAKRKVKANKCALPGCRVKELVPVICSECRQNFCLRHRFPDDHKCVGKKGKVLEASIHRQEISTYSHVLSVQGNMSEDEALAKAISESMKETTRSRGQSTVPTVGEDHFGTSGLTVTLTIYICT</sequence>
<evidence type="ECO:0000256" key="3">
    <source>
        <dbReference type="ARBA" id="ARBA00022771"/>
    </source>
</evidence>
<dbReference type="PROSITE" id="PS50330">
    <property type="entry name" value="UIM"/>
    <property type="match status" value="1"/>
</dbReference>
<dbReference type="EMBL" id="JARGDH010000003">
    <property type="protein sequence ID" value="KAL0273321.1"/>
    <property type="molecule type" value="Genomic_DNA"/>
</dbReference>
<dbReference type="SUPFAM" id="SSF118310">
    <property type="entry name" value="AN1-like Zinc finger"/>
    <property type="match status" value="2"/>
</dbReference>
<feature type="domain" description="AN1-type" evidence="6">
    <location>
        <begin position="4"/>
        <end position="52"/>
    </location>
</feature>
<evidence type="ECO:0000313" key="7">
    <source>
        <dbReference type="EMBL" id="KAL0273321.1"/>
    </source>
</evidence>
<dbReference type="GO" id="GO:0043161">
    <property type="term" value="P:proteasome-mediated ubiquitin-dependent protein catabolic process"/>
    <property type="evidence" value="ECO:0007669"/>
    <property type="project" value="TreeGrafter"/>
</dbReference>
<dbReference type="FunFam" id="4.10.1110.10:FF:000003">
    <property type="entry name" value="AN1-type zinc finger protein 2B isoform X1"/>
    <property type="match status" value="1"/>
</dbReference>
<feature type="domain" description="AN1-type" evidence="6">
    <location>
        <begin position="94"/>
        <end position="142"/>
    </location>
</feature>
<accession>A0AAW2HUM9</accession>
<organism evidence="7">
    <name type="scientific">Menopon gallinae</name>
    <name type="common">poultry shaft louse</name>
    <dbReference type="NCBI Taxonomy" id="328185"/>
    <lineage>
        <taxon>Eukaryota</taxon>
        <taxon>Metazoa</taxon>
        <taxon>Ecdysozoa</taxon>
        <taxon>Arthropoda</taxon>
        <taxon>Hexapoda</taxon>
        <taxon>Insecta</taxon>
        <taxon>Pterygota</taxon>
        <taxon>Neoptera</taxon>
        <taxon>Paraneoptera</taxon>
        <taxon>Psocodea</taxon>
        <taxon>Troctomorpha</taxon>
        <taxon>Phthiraptera</taxon>
        <taxon>Amblycera</taxon>
        <taxon>Menoponidae</taxon>
        <taxon>Menopon</taxon>
    </lineage>
</organism>
<keyword evidence="1" id="KW-0479">Metal-binding</keyword>
<gene>
    <name evidence="7" type="ORF">PYX00_006015</name>
</gene>
<dbReference type="InterPro" id="IPR035896">
    <property type="entry name" value="AN1-like_Znf"/>
</dbReference>
<dbReference type="Pfam" id="PF01428">
    <property type="entry name" value="zf-AN1"/>
    <property type="match status" value="2"/>
</dbReference>
<dbReference type="GO" id="GO:0008270">
    <property type="term" value="F:zinc ion binding"/>
    <property type="evidence" value="ECO:0007669"/>
    <property type="project" value="UniProtKB-KW"/>
</dbReference>
<evidence type="ECO:0000256" key="2">
    <source>
        <dbReference type="ARBA" id="ARBA00022737"/>
    </source>
</evidence>
<keyword evidence="2" id="KW-0677">Repeat</keyword>
<comment type="caution">
    <text evidence="7">The sequence shown here is derived from an EMBL/GenBank/DDBJ whole genome shotgun (WGS) entry which is preliminary data.</text>
</comment>
<keyword evidence="4" id="KW-0862">Zinc</keyword>
<dbReference type="PANTHER" id="PTHR14677">
    <property type="entry name" value="ARSENITE INDUCUBLE RNA ASSOCIATED PROTEIN AIP-1-RELATED"/>
    <property type="match status" value="1"/>
</dbReference>
<evidence type="ECO:0000256" key="5">
    <source>
        <dbReference type="PROSITE-ProRule" id="PRU00449"/>
    </source>
</evidence>
<dbReference type="GO" id="GO:0045047">
    <property type="term" value="P:protein targeting to ER"/>
    <property type="evidence" value="ECO:0007669"/>
    <property type="project" value="TreeGrafter"/>
</dbReference>
<dbReference type="PANTHER" id="PTHR14677:SF20">
    <property type="entry name" value="ZINC FINGER AN1-TYPE CONTAINING 2A-RELATED"/>
    <property type="match status" value="1"/>
</dbReference>
<dbReference type="InterPro" id="IPR003903">
    <property type="entry name" value="UIM_dom"/>
</dbReference>
<name>A0AAW2HUM9_9NEOP</name>
<dbReference type="SMART" id="SM00154">
    <property type="entry name" value="ZnF_AN1"/>
    <property type="match status" value="2"/>
</dbReference>
<reference evidence="7" key="1">
    <citation type="journal article" date="2024" name="Gigascience">
        <title>Chromosome-level genome of the poultry shaft louse Menopon gallinae provides insight into the host-switching and adaptive evolution of parasitic lice.</title>
        <authorList>
            <person name="Xu Y."/>
            <person name="Ma L."/>
            <person name="Liu S."/>
            <person name="Liang Y."/>
            <person name="Liu Q."/>
            <person name="He Z."/>
            <person name="Tian L."/>
            <person name="Duan Y."/>
            <person name="Cai W."/>
            <person name="Li H."/>
            <person name="Song F."/>
        </authorList>
    </citation>
    <scope>NUCLEOTIDE SEQUENCE</scope>
    <source>
        <strain evidence="7">Cailab_2023a</strain>
    </source>
</reference>
<evidence type="ECO:0000256" key="4">
    <source>
        <dbReference type="ARBA" id="ARBA00022833"/>
    </source>
</evidence>
<evidence type="ECO:0000259" key="6">
    <source>
        <dbReference type="PROSITE" id="PS51039"/>
    </source>
</evidence>
<protein>
    <recommendedName>
        <fullName evidence="6">AN1-type domain-containing protein</fullName>
    </recommendedName>
</protein>
<dbReference type="PROSITE" id="PS51039">
    <property type="entry name" value="ZF_AN1"/>
    <property type="match status" value="2"/>
</dbReference>